<accession>A0A6J8AGR3</accession>
<feature type="region of interest" description="Disordered" evidence="3">
    <location>
        <begin position="332"/>
        <end position="475"/>
    </location>
</feature>
<dbReference type="InterPro" id="IPR026523">
    <property type="entry name" value="PNMA"/>
</dbReference>
<evidence type="ECO:0000256" key="3">
    <source>
        <dbReference type="SAM" id="MobiDB-lite"/>
    </source>
</evidence>
<dbReference type="Proteomes" id="UP000507470">
    <property type="component" value="Unassembled WGS sequence"/>
</dbReference>
<feature type="compositionally biased region" description="Basic and acidic residues" evidence="3">
    <location>
        <begin position="332"/>
        <end position="341"/>
    </location>
</feature>
<evidence type="ECO:0000256" key="2">
    <source>
        <dbReference type="SAM" id="Coils"/>
    </source>
</evidence>
<keyword evidence="1" id="KW-0862">Zinc</keyword>
<dbReference type="Pfam" id="PF14893">
    <property type="entry name" value="PNMA"/>
    <property type="match status" value="1"/>
</dbReference>
<dbReference type="GO" id="GO:0008270">
    <property type="term" value="F:zinc ion binding"/>
    <property type="evidence" value="ECO:0007669"/>
    <property type="project" value="UniProtKB-KW"/>
</dbReference>
<reference evidence="5 6" key="1">
    <citation type="submission" date="2020-06" db="EMBL/GenBank/DDBJ databases">
        <authorList>
            <person name="Li R."/>
            <person name="Bekaert M."/>
        </authorList>
    </citation>
    <scope>NUCLEOTIDE SEQUENCE [LARGE SCALE GENOMIC DNA]</scope>
    <source>
        <strain evidence="6">wild</strain>
    </source>
</reference>
<dbReference type="PROSITE" id="PS50158">
    <property type="entry name" value="ZF_CCHC"/>
    <property type="match status" value="1"/>
</dbReference>
<proteinExistence type="predicted"/>
<dbReference type="InterPro" id="IPR001878">
    <property type="entry name" value="Znf_CCHC"/>
</dbReference>
<keyword evidence="1" id="KW-0479">Metal-binding</keyword>
<dbReference type="PANTHER" id="PTHR23095:SF43">
    <property type="entry name" value="PARANEOPLASTIC ANTIGEN-LIKE PROTEIN 8C"/>
    <property type="match status" value="1"/>
</dbReference>
<dbReference type="InterPro" id="IPR036875">
    <property type="entry name" value="Znf_CCHC_sf"/>
</dbReference>
<feature type="region of interest" description="Disordered" evidence="3">
    <location>
        <begin position="99"/>
        <end position="123"/>
    </location>
</feature>
<dbReference type="OrthoDB" id="6155276at2759"/>
<feature type="coiled-coil region" evidence="2">
    <location>
        <begin position="123"/>
        <end position="150"/>
    </location>
</feature>
<gene>
    <name evidence="5" type="ORF">MCOR_7619</name>
</gene>
<evidence type="ECO:0000313" key="6">
    <source>
        <dbReference type="Proteomes" id="UP000507470"/>
    </source>
</evidence>
<keyword evidence="2" id="KW-0175">Coiled coil</keyword>
<dbReference type="SUPFAM" id="SSF57756">
    <property type="entry name" value="Retrovirus zinc finger-like domains"/>
    <property type="match status" value="1"/>
</dbReference>
<dbReference type="InterPro" id="IPR048270">
    <property type="entry name" value="PNMA_C"/>
</dbReference>
<protein>
    <recommendedName>
        <fullName evidence="4">CCHC-type domain-containing protein</fullName>
    </recommendedName>
</protein>
<evidence type="ECO:0000313" key="5">
    <source>
        <dbReference type="EMBL" id="CAC5367863.1"/>
    </source>
</evidence>
<dbReference type="PANTHER" id="PTHR23095">
    <property type="entry name" value="PARANEOPLASTIC ANTIGEN"/>
    <property type="match status" value="1"/>
</dbReference>
<feature type="domain" description="CCHC-type" evidence="4">
    <location>
        <begin position="183"/>
        <end position="196"/>
    </location>
</feature>
<organism evidence="5 6">
    <name type="scientific">Mytilus coruscus</name>
    <name type="common">Sea mussel</name>
    <dbReference type="NCBI Taxonomy" id="42192"/>
    <lineage>
        <taxon>Eukaryota</taxon>
        <taxon>Metazoa</taxon>
        <taxon>Spiralia</taxon>
        <taxon>Lophotrochozoa</taxon>
        <taxon>Mollusca</taxon>
        <taxon>Bivalvia</taxon>
        <taxon>Autobranchia</taxon>
        <taxon>Pteriomorphia</taxon>
        <taxon>Mytilida</taxon>
        <taxon>Mytiloidea</taxon>
        <taxon>Mytilidae</taxon>
        <taxon>Mytilinae</taxon>
        <taxon>Mytilus</taxon>
    </lineage>
</organism>
<feature type="compositionally biased region" description="Basic and acidic residues" evidence="3">
    <location>
        <begin position="99"/>
        <end position="118"/>
    </location>
</feature>
<dbReference type="GO" id="GO:0003676">
    <property type="term" value="F:nucleic acid binding"/>
    <property type="evidence" value="ECO:0007669"/>
    <property type="project" value="InterPro"/>
</dbReference>
<evidence type="ECO:0000256" key="1">
    <source>
        <dbReference type="PROSITE-ProRule" id="PRU00047"/>
    </source>
</evidence>
<keyword evidence="6" id="KW-1185">Reference proteome</keyword>
<feature type="compositionally biased region" description="Acidic residues" evidence="3">
    <location>
        <begin position="426"/>
        <end position="448"/>
    </location>
</feature>
<feature type="compositionally biased region" description="Basic and acidic residues" evidence="3">
    <location>
        <begin position="403"/>
        <end position="413"/>
    </location>
</feature>
<evidence type="ECO:0000259" key="4">
    <source>
        <dbReference type="PROSITE" id="PS50158"/>
    </source>
</evidence>
<dbReference type="AlphaFoldDB" id="A0A6J8AGR3"/>
<name>A0A6J8AGR3_MYTCO</name>
<sequence length="544" mass="62168">MDSIFGSVDVKEVLLAQFYTACQGDDEDVSSWGCRLEDILNKALQRGNIYEQDTDEMLRAKFWKGLRPELRKVSMHKFDRIQEFNQLLIAMREIEEQHRQDSALKEKSSTSSPDKENISSDETTELKAMVQKLTAQLQEKETRTSTLTKNSMSTTTFIPDETIIHRPNDRNTRRKRDKGDCICWRCGLQGHIAVGCTVRLDNSRKVQHALNFQQVNFKEQHIIASLTTKEQRLTGTANEAICSLLQRQPYIESLAKSTNVMEDIDITGTDEKVDIRREQLRDPVIRYWIDNVMKKKSPRKEDIPAVPFHRLLHSNFNRLILKDGILFRRTTVDGESKDQKETTPVPKPRTTRREPLTKDPQPPASISSNTDSESEDESFMILIPQHTDDTDISTYSDDDDKSEEPVAEVHEPQTDGDQQGVIGQEETGDTEDAPSSDETEDPVPEQTEEAAATADVEVEEAVSSDEPGKENDEDEIYLTFHEDLSVRRHQQRLLDIKILCKQTQPKTDWLMRAQFLKDAVSSGVFRGSEDRVKDALLRIVTDTD</sequence>
<dbReference type="EMBL" id="CACVKT020001392">
    <property type="protein sequence ID" value="CAC5367863.1"/>
    <property type="molecule type" value="Genomic_DNA"/>
</dbReference>
<keyword evidence="1" id="KW-0863">Zinc-finger</keyword>